<organism evidence="5">
    <name type="scientific">Oryza sativa subsp. japonica</name>
    <name type="common">Rice</name>
    <dbReference type="NCBI Taxonomy" id="39947"/>
    <lineage>
        <taxon>Eukaryota</taxon>
        <taxon>Viridiplantae</taxon>
        <taxon>Streptophyta</taxon>
        <taxon>Embryophyta</taxon>
        <taxon>Tracheophyta</taxon>
        <taxon>Spermatophyta</taxon>
        <taxon>Magnoliopsida</taxon>
        <taxon>Liliopsida</taxon>
        <taxon>Poales</taxon>
        <taxon>Poaceae</taxon>
        <taxon>BOP clade</taxon>
        <taxon>Oryzoideae</taxon>
        <taxon>Oryzeae</taxon>
        <taxon>Oryzinae</taxon>
        <taxon>Oryza</taxon>
        <taxon>Oryza sativa</taxon>
    </lineage>
</organism>
<dbReference type="InterPro" id="IPR004242">
    <property type="entry name" value="Transposase_21"/>
</dbReference>
<sequence length="921" mass="105313">MDRQWMYADRRSKEFIDGVHYFLRVAEANRQRGFICCPCNKCKNQKEYSASRTIHFHLFESGFMPSYNCWTSHGEQGVEMEEDEVEDDNIPDFAQYVGFEGNQTGEEEIAADGNDVADDLGQMLQDAREDCESEKEAHKLDKMLEDHRTSLYLGCEQGHKKLDTTLELLQWKAKNGVSDKAFGDLLKLVKNILPGGNKLPKTTYEAKKIVCPLGLEVHKIHACPNDCILYRGEEYENLEACPVCKALRYKIRRDDPGEVDGQLTKKRIPAKVMWYFPIIPRLRRLFRNKGNARMLRWHAEERQQDGMLRHPADGSQWRNIDRKFKEFGKDTRNIRFGPKQPGNDIDVYLRPLVEDLKQLWKKEANHPVRKKGKHFEHKADHRTKPKHRSGKTVFAMVKDLKVVFGKGPGSQHIESEDGVYGKSKDTLEARNDLKHMEQRGDLHPEPKEKGSHYLSPASYTLSKAEKESMFECLESIKVPSGYSTNIKRIISTKEKKFTNLKSHDCHVLMTQLLPVVIRGILPDNVRATITKLCAFMNAISQKVIDPDRLEALQNEVVQCLVSFELIFPPSFFNIMTHLLCHLVKEIRILGPMYLHNMFPFERYMGVLKKYVRNRARPEASIAKGYGTEEVIEFCVEFIEDLRPIGVPESCHEGRLRGKGTLGRKAIMTIDNNLFRKAHFTVLQHSSLVAPYIEEHLALVRARNIGKSDAWITRHHIDTFPAWLRQHLMGNESINQQLAFLARGPSGSIATFQGYEINGYTFYTRAQDMKSTNQNSAVHVDAMGHDGTTATYYGAIEDIWELDYGPLKVPLFRCQWVRLTGGGVMIDDSGMTTVDLNKVGYSDEPFVLVNDVTQVFFVKDMSSKGKKGRGPDEPKRQVVLPGKRKIVGVEDKTDEDYDQLDGQPPFTVTIDPSILLSNEDTP</sequence>
<dbReference type="Pfam" id="PF13960">
    <property type="entry name" value="DUF4218"/>
    <property type="match status" value="1"/>
</dbReference>
<accession>Q2QPJ6</accession>
<evidence type="ECO:0000256" key="1">
    <source>
        <dbReference type="SAM" id="MobiDB-lite"/>
    </source>
</evidence>
<dbReference type="Pfam" id="PF13963">
    <property type="entry name" value="Transpos_assoc"/>
    <property type="match status" value="1"/>
</dbReference>
<reference evidence="5" key="3">
    <citation type="submission" date="2006-01" db="EMBL/GenBank/DDBJ databases">
        <authorList>
            <person name="Buell R."/>
        </authorList>
    </citation>
    <scope>NUCLEOTIDE SEQUENCE</scope>
</reference>
<name>Q2QPJ6_ORYSJ</name>
<dbReference type="InterPro" id="IPR025452">
    <property type="entry name" value="DUF4218"/>
</dbReference>
<feature type="domain" description="DUF4218" evidence="3">
    <location>
        <begin position="539"/>
        <end position="641"/>
    </location>
</feature>
<feature type="region of interest" description="Disordered" evidence="1">
    <location>
        <begin position="366"/>
        <end position="389"/>
    </location>
</feature>
<feature type="compositionally biased region" description="Basic residues" evidence="1">
    <location>
        <begin position="367"/>
        <end position="389"/>
    </location>
</feature>
<feature type="domain" description="DUF4216" evidence="2">
    <location>
        <begin position="799"/>
        <end position="863"/>
    </location>
</feature>
<dbReference type="InterPro" id="IPR025312">
    <property type="entry name" value="DUF4216"/>
</dbReference>
<dbReference type="PANTHER" id="PTHR48258">
    <property type="entry name" value="DUF4218 DOMAIN-CONTAINING PROTEIN-RELATED"/>
    <property type="match status" value="1"/>
</dbReference>
<proteinExistence type="predicted"/>
<feature type="domain" description="Transposase-associated" evidence="4">
    <location>
        <begin position="3"/>
        <end position="75"/>
    </location>
</feature>
<reference evidence="5" key="1">
    <citation type="journal article" date="2005" name="BMC Biol.">
        <title>The sequence of rice chromosomes 11 and 12, rich in disease resistance genes and recent gene duplications.</title>
        <authorList>
            <consortium name="The rice chromosomes 11 and 12 sequencing consortia"/>
        </authorList>
    </citation>
    <scope>NUCLEOTIDE SEQUENCE [LARGE SCALE GENOMIC DNA]</scope>
</reference>
<dbReference type="EMBL" id="DP000011">
    <property type="protein sequence ID" value="ABA99296.1"/>
    <property type="molecule type" value="Genomic_DNA"/>
</dbReference>
<dbReference type="AlphaFoldDB" id="Q2QPJ6"/>
<reference evidence="5" key="2">
    <citation type="submission" date="2005-04" db="EMBL/GenBank/DDBJ databases">
        <authorList>
            <person name="Buell C.R."/>
            <person name="Wing R.A."/>
            <person name="McCombie W.A."/>
            <person name="Ouyang S."/>
        </authorList>
    </citation>
    <scope>NUCLEOTIDE SEQUENCE</scope>
</reference>
<gene>
    <name evidence="5" type="ordered locus">LOC_Os12g34250</name>
</gene>
<dbReference type="PANTHER" id="PTHR48258:SF9">
    <property type="entry name" value="OS01G0348150 PROTEIN"/>
    <property type="match status" value="1"/>
</dbReference>
<evidence type="ECO:0000259" key="4">
    <source>
        <dbReference type="Pfam" id="PF13963"/>
    </source>
</evidence>
<protein>
    <submittedName>
        <fullName evidence="5">Transposon protein, putative, CACTA, En/Spm sub-class</fullName>
    </submittedName>
</protein>
<dbReference type="Pfam" id="PF02992">
    <property type="entry name" value="Transposase_21"/>
    <property type="match status" value="1"/>
</dbReference>
<evidence type="ECO:0000313" key="5">
    <source>
        <dbReference type="EMBL" id="ABA99296.1"/>
    </source>
</evidence>
<evidence type="ECO:0000259" key="3">
    <source>
        <dbReference type="Pfam" id="PF13960"/>
    </source>
</evidence>
<dbReference type="InterPro" id="IPR029480">
    <property type="entry name" value="Transpos_assoc"/>
</dbReference>
<dbReference type="Pfam" id="PF13952">
    <property type="entry name" value="DUF4216"/>
    <property type="match status" value="1"/>
</dbReference>
<evidence type="ECO:0000259" key="2">
    <source>
        <dbReference type="Pfam" id="PF13952"/>
    </source>
</evidence>